<evidence type="ECO:0000256" key="8">
    <source>
        <dbReference type="ARBA" id="ARBA00023180"/>
    </source>
</evidence>
<evidence type="ECO:0000256" key="3">
    <source>
        <dbReference type="ARBA" id="ARBA00007806"/>
    </source>
</evidence>
<comment type="catalytic activity">
    <reaction evidence="1">
        <text>Hydrolysis of terminal, non-reducing beta-D-glucosyl residues with release of beta-D-glucose.</text>
        <dbReference type="EC" id="3.2.1.21"/>
    </reaction>
</comment>
<dbReference type="InterPro" id="IPR048395">
    <property type="entry name" value="Glyco_hydro_31_C"/>
</dbReference>
<name>A0A4R0RHA8_9APHY</name>
<dbReference type="SUPFAM" id="SSF74650">
    <property type="entry name" value="Galactose mutarotase-like"/>
    <property type="match status" value="2"/>
</dbReference>
<feature type="chain" id="PRO_5020673682" description="beta-glucosidase" evidence="14">
    <location>
        <begin position="21"/>
        <end position="1251"/>
    </location>
</feature>
<dbReference type="InterPro" id="IPR017853">
    <property type="entry name" value="GH"/>
</dbReference>
<feature type="domain" description="Glycoside hydrolase family 31 TIM barrel" evidence="15">
    <location>
        <begin position="635"/>
        <end position="1024"/>
    </location>
</feature>
<evidence type="ECO:0000256" key="5">
    <source>
        <dbReference type="ARBA" id="ARBA00022525"/>
    </source>
</evidence>
<evidence type="ECO:0000256" key="12">
    <source>
        <dbReference type="ARBA" id="ARBA00023326"/>
    </source>
</evidence>
<dbReference type="Pfam" id="PF13802">
    <property type="entry name" value="Gal_mutarotas_2"/>
    <property type="match status" value="2"/>
</dbReference>
<evidence type="ECO:0000256" key="11">
    <source>
        <dbReference type="ARBA" id="ARBA00023316"/>
    </source>
</evidence>
<dbReference type="PANTHER" id="PTHR22762">
    <property type="entry name" value="ALPHA-GLUCOSIDASE"/>
    <property type="match status" value="1"/>
</dbReference>
<dbReference type="EMBL" id="RWJN01000251">
    <property type="protein sequence ID" value="TCD64179.1"/>
    <property type="molecule type" value="Genomic_DNA"/>
</dbReference>
<keyword evidence="8" id="KW-0325">Glycoprotein</keyword>
<keyword evidence="19" id="KW-1185">Reference proteome</keyword>
<dbReference type="GO" id="GO:0071555">
    <property type="term" value="P:cell wall organization"/>
    <property type="evidence" value="ECO:0007669"/>
    <property type="project" value="UniProtKB-KW"/>
</dbReference>
<keyword evidence="6 14" id="KW-0732">Signal</keyword>
<dbReference type="InterPro" id="IPR011013">
    <property type="entry name" value="Gal_mutarotase_sf_dom"/>
</dbReference>
<evidence type="ECO:0000256" key="4">
    <source>
        <dbReference type="ARBA" id="ARBA00012744"/>
    </source>
</evidence>
<dbReference type="GO" id="GO:0090599">
    <property type="term" value="F:alpha-glucosidase activity"/>
    <property type="evidence" value="ECO:0007669"/>
    <property type="project" value="UniProtKB-ARBA"/>
</dbReference>
<dbReference type="AlphaFoldDB" id="A0A4R0RHA8"/>
<dbReference type="CDD" id="cd06602">
    <property type="entry name" value="GH31_MGAM_SI_GAA"/>
    <property type="match status" value="1"/>
</dbReference>
<keyword evidence="11" id="KW-0961">Cell wall biogenesis/degradation</keyword>
<evidence type="ECO:0000259" key="16">
    <source>
        <dbReference type="Pfam" id="PF13802"/>
    </source>
</evidence>
<dbReference type="SUPFAM" id="SSF51445">
    <property type="entry name" value="(Trans)glycosidases"/>
    <property type="match status" value="2"/>
</dbReference>
<evidence type="ECO:0000256" key="9">
    <source>
        <dbReference type="ARBA" id="ARBA00023277"/>
    </source>
</evidence>
<dbReference type="PROSITE" id="PS00707">
    <property type="entry name" value="GLYCOSYL_HYDROL_F31_2"/>
    <property type="match status" value="1"/>
</dbReference>
<gene>
    <name evidence="18" type="ORF">EIP91_004451</name>
</gene>
<dbReference type="InterPro" id="IPR030459">
    <property type="entry name" value="Glyco_hydro_31_CS"/>
</dbReference>
<comment type="similarity">
    <text evidence="3">Belongs to the glycosyl hydrolase 31 family.</text>
</comment>
<dbReference type="Gene3D" id="2.60.40.1760">
    <property type="entry name" value="glycosyl hydrolase (family 31)"/>
    <property type="match status" value="2"/>
</dbReference>
<dbReference type="GO" id="GO:0008422">
    <property type="term" value="F:beta-glucosidase activity"/>
    <property type="evidence" value="ECO:0007669"/>
    <property type="project" value="UniProtKB-EC"/>
</dbReference>
<keyword evidence="5" id="KW-0964">Secreted</keyword>
<dbReference type="InterPro" id="IPR025887">
    <property type="entry name" value="Glyco_hydro_31_N_dom"/>
</dbReference>
<dbReference type="Pfam" id="PF01055">
    <property type="entry name" value="Glyco_hydro_31_2nd"/>
    <property type="match status" value="2"/>
</dbReference>
<evidence type="ECO:0000256" key="13">
    <source>
        <dbReference type="ARBA" id="ARBA00025512"/>
    </source>
</evidence>
<dbReference type="STRING" id="92696.A0A4R0RHA8"/>
<evidence type="ECO:0000256" key="7">
    <source>
        <dbReference type="ARBA" id="ARBA00022801"/>
    </source>
</evidence>
<comment type="caution">
    <text evidence="18">The sequence shown here is derived from an EMBL/GenBank/DDBJ whole genome shotgun (WGS) entry which is preliminary data.</text>
</comment>
<feature type="signal peptide" evidence="14">
    <location>
        <begin position="1"/>
        <end position="20"/>
    </location>
</feature>
<dbReference type="GO" id="GO:0005576">
    <property type="term" value="C:extracellular region"/>
    <property type="evidence" value="ECO:0007669"/>
    <property type="project" value="UniProtKB-SubCell"/>
</dbReference>
<evidence type="ECO:0000256" key="14">
    <source>
        <dbReference type="SAM" id="SignalP"/>
    </source>
</evidence>
<organism evidence="18 19">
    <name type="scientific">Steccherinum ochraceum</name>
    <dbReference type="NCBI Taxonomy" id="92696"/>
    <lineage>
        <taxon>Eukaryota</taxon>
        <taxon>Fungi</taxon>
        <taxon>Dikarya</taxon>
        <taxon>Basidiomycota</taxon>
        <taxon>Agaricomycotina</taxon>
        <taxon>Agaricomycetes</taxon>
        <taxon>Polyporales</taxon>
        <taxon>Steccherinaceae</taxon>
        <taxon>Steccherinum</taxon>
    </lineage>
</organism>
<dbReference type="Proteomes" id="UP000292702">
    <property type="component" value="Unassembled WGS sequence"/>
</dbReference>
<dbReference type="Gene3D" id="3.20.20.80">
    <property type="entry name" value="Glycosidases"/>
    <property type="match status" value="2"/>
</dbReference>
<evidence type="ECO:0000313" key="19">
    <source>
        <dbReference type="Proteomes" id="UP000292702"/>
    </source>
</evidence>
<proteinExistence type="inferred from homology"/>
<dbReference type="CDD" id="cd14752">
    <property type="entry name" value="GH31_N"/>
    <property type="match status" value="2"/>
</dbReference>
<keyword evidence="9" id="KW-0119">Carbohydrate metabolism</keyword>
<comment type="function">
    <text evidence="13">Glucosidase involved in the degradation of cellulosic biomass. Has both alpha- and beta-glucosidase activity.</text>
</comment>
<sequence length="1251" mass="138866">MGVLKLSALLSFLLSSTVLATITDPSVLDACPGYKASHVATHGAQLTADLTIAGTACNVFGSDIEKLKLQVTYETNTRIHVKITDASSQRYEVPDAVLPRPNADHNVSPHAAEIQFNYTASPFAFSIVRTKTKEVLFSTASHPIIFEPQFLRVKTNLPTNANIYGLGEHTDSFRLPTHNYTRTLWSRDAYLVPNGTNLYGNHPVYFEHRTTGTHAVFLANSNGMDIKIDDTNATTLEYNVIGGVLDFYFLAGSETDPTEVARQYAEIVGTPAEVPYWSFGLHQCRFGYADYIDVSEVITNYSAAGIPLETMWTDIDYMDRRRIFTVDPQYFPLDRMREIVDYLHSHDQRFVLMTDPAIAYLPGEGYGPFDRGTQADVWLKAVLATITDPSVLDACPGYKASHVATHGAQLTADLTLAGTACNVFGSDIEKLKLQVTYETNTRIHVKITDASSQRYEVPDAVLPRPNADHNVSPHSAEIQFNYTASPFAFSIVRTKTKEVLFSTAPHPIIFEPQFLRVKTNLPDNANIYGLGEHTDSFRLPTHNYTRTLWSRDAYLVPNGTNLYGNHPVYFEHRTTGTHAVFLANSNGMDIKIDDTNATTLEYNVIGGVLDFYFLAGSETDPTEVARQYAEIVGTPAEVPYWSFGLHQCRFGYADYIDVSEVITNYSAAGIPLETMWTDIDYMDRRRIFTVDPQYFPLNRMREIVDYLHSHDQRFVLMTDPAIAYLPGEGYGPFDRGTQADVWLKAANNSSPFLGAVWPGVTVFPDWFNPKTQDYWNKEFEMFYSPKTGLDIDGAWIDMNEPSSFCNYPCTDPFQQARDQALPPPRTAPVPDPNVPIFGESVQSALQKRVDHSQDNLQSPPYAIQNAAGGGMLSDRTAYTDAIHANGLVEYDTHNLYGTMMSTATHNAMLARRPGLRTLVITRSTFAGAGTRVGKWLGDNNSDWPHYRNSIAGILGMAGVYQVPMVGADICGYAGNTTETLCARWAMLGAFYPFMRDHNSDTSISQEFYRWPLVTEAAKNVLDIRQVTPHPSIANVDGTPILQPLWYQYPKDANTFPIDLQFFFGDSILVSPVTDENSTSVTAYFPNDTFYDFQTFAPFQGTGSSVTLSNVSFTSIPVHIRGGVVLPLRAKSTMTTTQLRKTDFELVVAPGTDGQASGSLYFDDGVSVSQKSSTQVKFTFAKGKLDVSGKFGLAIGVNVARVKFLGVQHGPRSVALNGRKLKSDSITYDGNSKVLTVEVELAFKQDFTVSYT</sequence>
<evidence type="ECO:0000313" key="18">
    <source>
        <dbReference type="EMBL" id="TCD64179.1"/>
    </source>
</evidence>
<keyword evidence="10" id="KW-0326">Glycosidase</keyword>
<feature type="domain" description="Glycosyl hydrolase family 31 C-terminal" evidence="17">
    <location>
        <begin position="1037"/>
        <end position="1125"/>
    </location>
</feature>
<feature type="domain" description="Glycoside hydrolase family 31 N-terminal" evidence="16">
    <location>
        <begin position="118"/>
        <end position="223"/>
    </location>
</feature>
<reference evidence="18 19" key="1">
    <citation type="submission" date="2018-11" db="EMBL/GenBank/DDBJ databases">
        <title>Genome assembly of Steccherinum ochraceum LE-BIN_3174, the white-rot fungus of the Steccherinaceae family (The Residual Polyporoid clade, Polyporales, Basidiomycota).</title>
        <authorList>
            <person name="Fedorova T.V."/>
            <person name="Glazunova O.A."/>
            <person name="Landesman E.O."/>
            <person name="Moiseenko K.V."/>
            <person name="Psurtseva N.V."/>
            <person name="Savinova O.S."/>
            <person name="Shakhova N.V."/>
            <person name="Tyazhelova T.V."/>
            <person name="Vasina D.V."/>
        </authorList>
    </citation>
    <scope>NUCLEOTIDE SEQUENCE [LARGE SCALE GENOMIC DNA]</scope>
    <source>
        <strain evidence="18 19">LE-BIN_3174</strain>
    </source>
</reference>
<dbReference type="InterPro" id="IPR000322">
    <property type="entry name" value="Glyco_hydro_31_TIM"/>
</dbReference>
<protein>
    <recommendedName>
        <fullName evidence="4">beta-glucosidase</fullName>
        <ecNumber evidence="4">3.2.1.21</ecNumber>
    </recommendedName>
</protein>
<evidence type="ECO:0000256" key="6">
    <source>
        <dbReference type="ARBA" id="ARBA00022729"/>
    </source>
</evidence>
<dbReference type="Gene3D" id="2.60.40.1180">
    <property type="entry name" value="Golgi alpha-mannosidase II"/>
    <property type="match status" value="2"/>
</dbReference>
<keyword evidence="7" id="KW-0378">Hydrolase</keyword>
<evidence type="ECO:0000256" key="1">
    <source>
        <dbReference type="ARBA" id="ARBA00000448"/>
    </source>
</evidence>
<dbReference type="PANTHER" id="PTHR22762:SF67">
    <property type="entry name" value="ALPHA_BETA-GLUCOSIDASE AGDC-RELATED"/>
    <property type="match status" value="1"/>
</dbReference>
<feature type="domain" description="Glycoside hydrolase family 31 N-terminal" evidence="16">
    <location>
        <begin position="482"/>
        <end position="587"/>
    </location>
</feature>
<dbReference type="Pfam" id="PF21365">
    <property type="entry name" value="Glyco_hydro_31_3rd"/>
    <property type="match status" value="1"/>
</dbReference>
<accession>A0A4R0RHA8</accession>
<keyword evidence="12" id="KW-0624">Polysaccharide degradation</keyword>
<dbReference type="EC" id="3.2.1.21" evidence="4"/>
<dbReference type="InterPro" id="IPR013780">
    <property type="entry name" value="Glyco_hydro_b"/>
</dbReference>
<feature type="domain" description="Glycoside hydrolase family 31 TIM barrel" evidence="15">
    <location>
        <begin position="271"/>
        <end position="381"/>
    </location>
</feature>
<evidence type="ECO:0000259" key="15">
    <source>
        <dbReference type="Pfam" id="PF01055"/>
    </source>
</evidence>
<evidence type="ECO:0000256" key="10">
    <source>
        <dbReference type="ARBA" id="ARBA00023295"/>
    </source>
</evidence>
<evidence type="ECO:0000259" key="17">
    <source>
        <dbReference type="Pfam" id="PF21365"/>
    </source>
</evidence>
<evidence type="ECO:0000256" key="2">
    <source>
        <dbReference type="ARBA" id="ARBA00004613"/>
    </source>
</evidence>
<dbReference type="GO" id="GO:0030246">
    <property type="term" value="F:carbohydrate binding"/>
    <property type="evidence" value="ECO:0007669"/>
    <property type="project" value="InterPro"/>
</dbReference>
<comment type="subcellular location">
    <subcellularLocation>
        <location evidence="2">Secreted</location>
    </subcellularLocation>
</comment>
<dbReference type="GO" id="GO:0000272">
    <property type="term" value="P:polysaccharide catabolic process"/>
    <property type="evidence" value="ECO:0007669"/>
    <property type="project" value="UniProtKB-KW"/>
</dbReference>
<dbReference type="OrthoDB" id="5839090at2759"/>
<dbReference type="SUPFAM" id="SSF51011">
    <property type="entry name" value="Glycosyl hydrolase domain"/>
    <property type="match status" value="1"/>
</dbReference>